<organism evidence="2 3">
    <name type="scientific">Enhygromyxa salina</name>
    <dbReference type="NCBI Taxonomy" id="215803"/>
    <lineage>
        <taxon>Bacteria</taxon>
        <taxon>Pseudomonadati</taxon>
        <taxon>Myxococcota</taxon>
        <taxon>Polyangia</taxon>
        <taxon>Nannocystales</taxon>
        <taxon>Nannocystaceae</taxon>
        <taxon>Enhygromyxa</taxon>
    </lineage>
</organism>
<evidence type="ECO:0000313" key="3">
    <source>
        <dbReference type="Proteomes" id="UP000238823"/>
    </source>
</evidence>
<evidence type="ECO:0000313" key="2">
    <source>
        <dbReference type="EMBL" id="PRQ09408.1"/>
    </source>
</evidence>
<keyword evidence="1" id="KW-0732">Signal</keyword>
<name>A0A2S9YWD1_9BACT</name>
<dbReference type="AlphaFoldDB" id="A0A2S9YWD1"/>
<gene>
    <name evidence="2" type="ORF">ENSA7_08660</name>
</gene>
<feature type="signal peptide" evidence="1">
    <location>
        <begin position="1"/>
        <end position="20"/>
    </location>
</feature>
<dbReference type="Proteomes" id="UP000238823">
    <property type="component" value="Unassembled WGS sequence"/>
</dbReference>
<dbReference type="EMBL" id="PVNL01000024">
    <property type="protein sequence ID" value="PRQ09408.1"/>
    <property type="molecule type" value="Genomic_DNA"/>
</dbReference>
<protein>
    <recommendedName>
        <fullName evidence="4">Lipoprotein</fullName>
    </recommendedName>
</protein>
<comment type="caution">
    <text evidence="2">The sequence shown here is derived from an EMBL/GenBank/DDBJ whole genome shotgun (WGS) entry which is preliminary data.</text>
</comment>
<reference evidence="2 3" key="1">
    <citation type="submission" date="2018-03" db="EMBL/GenBank/DDBJ databases">
        <title>Draft Genome Sequences of the Obligatory Marine Myxobacteria Enhygromyxa salina SWB007.</title>
        <authorList>
            <person name="Poehlein A."/>
            <person name="Moghaddam J.A."/>
            <person name="Harms H."/>
            <person name="Alanjari M."/>
            <person name="Koenig G.M."/>
            <person name="Daniel R."/>
            <person name="Schaeberle T.F."/>
        </authorList>
    </citation>
    <scope>NUCLEOTIDE SEQUENCE [LARGE SCALE GENOMIC DNA]</scope>
    <source>
        <strain evidence="2 3">SWB007</strain>
    </source>
</reference>
<proteinExistence type="predicted"/>
<evidence type="ECO:0008006" key="4">
    <source>
        <dbReference type="Google" id="ProtNLM"/>
    </source>
</evidence>
<dbReference type="PROSITE" id="PS51257">
    <property type="entry name" value="PROKAR_LIPOPROTEIN"/>
    <property type="match status" value="1"/>
</dbReference>
<evidence type="ECO:0000256" key="1">
    <source>
        <dbReference type="SAM" id="SignalP"/>
    </source>
</evidence>
<feature type="chain" id="PRO_5015456301" description="Lipoprotein" evidence="1">
    <location>
        <begin position="21"/>
        <end position="196"/>
    </location>
</feature>
<sequence length="196" mass="20846">MPRIVWLGSLSLLLAACPRAVSITPAGPIRLASETIPHLFYVAEHSDSVICLVPLTSNKVVHSNRGVLLVLGAHTALATVHLVEELPAGTKCEFGERGYAIEVVDGALSGKGGELALGPLDWSLSGEESFVWTGDTNAYGLGPIDIFMLDLDGDAVADFKVSQHKGENLCVGYMALVRASGPWEWRPVGPARENCI</sequence>
<accession>A0A2S9YWD1</accession>